<comment type="caution">
    <text evidence="1">The sequence shown here is derived from an EMBL/GenBank/DDBJ whole genome shotgun (WGS) entry which is preliminary data.</text>
</comment>
<gene>
    <name evidence="1" type="ORF">PN36_34090</name>
</gene>
<evidence type="ECO:0000313" key="1">
    <source>
        <dbReference type="EMBL" id="TGO01935.1"/>
    </source>
</evidence>
<dbReference type="AlphaFoldDB" id="A0A4E0QR56"/>
<protein>
    <recommendedName>
        <fullName evidence="3">Helix-turn-helix domain-containing protein</fullName>
    </recommendedName>
</protein>
<keyword evidence="2" id="KW-1185">Reference proteome</keyword>
<proteinExistence type="predicted"/>
<sequence length="121" mass="13699">MEKLSICEAYERFGLSRARLYQLVDKGIVAGHRSDKKGRGAESWIDGVTLKQHLKIRDKKARMGGVCAKPDGDYLPTRIAAEKTGYTARHINLLIKQGSVASKKKGRFNLVYYPSLLWYIK</sequence>
<reference evidence="1 2" key="1">
    <citation type="journal article" date="2016" name="Front. Microbiol.">
        <title>Single-Cell (Meta-)Genomics of a Dimorphic Candidatus Thiomargarita nelsonii Reveals Genomic Plasticity.</title>
        <authorList>
            <person name="Flood B.E."/>
            <person name="Fliss P."/>
            <person name="Jones D.S."/>
            <person name="Dick G.J."/>
            <person name="Jain S."/>
            <person name="Kaster A.K."/>
            <person name="Winkel M."/>
            <person name="Mussmann M."/>
            <person name="Bailey J."/>
        </authorList>
    </citation>
    <scope>NUCLEOTIDE SEQUENCE [LARGE SCALE GENOMIC DNA]</scope>
    <source>
        <strain evidence="1">Hydrate Ridge</strain>
    </source>
</reference>
<dbReference type="Proteomes" id="UP000030428">
    <property type="component" value="Unassembled WGS sequence"/>
</dbReference>
<name>A0A4E0QR56_9GAMM</name>
<dbReference type="EMBL" id="JSZA02000376">
    <property type="protein sequence ID" value="TGO01935.1"/>
    <property type="molecule type" value="Genomic_DNA"/>
</dbReference>
<organism evidence="1 2">
    <name type="scientific">Candidatus Thiomargarita nelsonii</name>
    <dbReference type="NCBI Taxonomy" id="1003181"/>
    <lineage>
        <taxon>Bacteria</taxon>
        <taxon>Pseudomonadati</taxon>
        <taxon>Pseudomonadota</taxon>
        <taxon>Gammaproteobacteria</taxon>
        <taxon>Thiotrichales</taxon>
        <taxon>Thiotrichaceae</taxon>
        <taxon>Thiomargarita</taxon>
    </lineage>
</organism>
<accession>A0A4E0QR56</accession>
<evidence type="ECO:0008006" key="3">
    <source>
        <dbReference type="Google" id="ProtNLM"/>
    </source>
</evidence>
<evidence type="ECO:0000313" key="2">
    <source>
        <dbReference type="Proteomes" id="UP000030428"/>
    </source>
</evidence>